<evidence type="ECO:0000256" key="9">
    <source>
        <dbReference type="ARBA" id="ARBA00022723"/>
    </source>
</evidence>
<dbReference type="InterPro" id="IPR050482">
    <property type="entry name" value="Sensor_HK_TwoCompSys"/>
</dbReference>
<dbReference type="GO" id="GO:0016020">
    <property type="term" value="C:membrane"/>
    <property type="evidence" value="ECO:0007669"/>
    <property type="project" value="InterPro"/>
</dbReference>
<comment type="catalytic activity">
    <reaction evidence="1">
        <text>ATP + protein L-histidine = ADP + protein N-phospho-L-histidine.</text>
        <dbReference type="EC" id="2.7.13.3"/>
    </reaction>
</comment>
<dbReference type="SMART" id="SM00028">
    <property type="entry name" value="TPR"/>
    <property type="match status" value="4"/>
</dbReference>
<comment type="function">
    <text evidence="14">Member of the two-component regulatory system NreB/NreC involved in the control of dissimilatory nitrate/nitrite reduction in response to oxygen. NreB functions as a direct oxygen sensor histidine kinase which is autophosphorylated, in the absence of oxygen, probably at the conserved histidine residue, and transfers its phosphate group probably to a conserved aspartate residue of NreC. NreB/NreC activates the expression of the nitrate (narGHJI) and nitrite (nir) reductase operons, as well as the putative nitrate transporter gene narT.</text>
</comment>
<dbReference type="InterPro" id="IPR004358">
    <property type="entry name" value="Sig_transdc_His_kin-like_C"/>
</dbReference>
<dbReference type="GO" id="GO:0046983">
    <property type="term" value="F:protein dimerization activity"/>
    <property type="evidence" value="ECO:0007669"/>
    <property type="project" value="InterPro"/>
</dbReference>
<dbReference type="SUPFAM" id="SSF48452">
    <property type="entry name" value="TPR-like"/>
    <property type="match status" value="1"/>
</dbReference>
<dbReference type="Proteomes" id="UP000664795">
    <property type="component" value="Unassembled WGS sequence"/>
</dbReference>
<evidence type="ECO:0000256" key="5">
    <source>
        <dbReference type="ARBA" id="ARBA00017322"/>
    </source>
</evidence>
<comment type="subcellular location">
    <subcellularLocation>
        <location evidence="3">Cytoplasm</location>
    </subcellularLocation>
</comment>
<comment type="cofactor">
    <cofactor evidence="2">
        <name>[4Fe-4S] cluster</name>
        <dbReference type="ChEBI" id="CHEBI:49883"/>
    </cofactor>
</comment>
<evidence type="ECO:0000256" key="6">
    <source>
        <dbReference type="ARBA" id="ARBA00022485"/>
    </source>
</evidence>
<dbReference type="EMBL" id="JAFMYU010000033">
    <property type="protein sequence ID" value="MBO0934552.1"/>
    <property type="molecule type" value="Genomic_DNA"/>
</dbReference>
<dbReference type="EC" id="2.7.13.3" evidence="4"/>
<dbReference type="InterPro" id="IPR011990">
    <property type="entry name" value="TPR-like_helical_dom_sf"/>
</dbReference>
<proteinExistence type="predicted"/>
<dbReference type="InterPro" id="IPR005467">
    <property type="entry name" value="His_kinase_dom"/>
</dbReference>
<accession>A0A939JZ05</accession>
<keyword evidence="6" id="KW-0004">4Fe-4S</keyword>
<reference evidence="18 19" key="1">
    <citation type="submission" date="2021-03" db="EMBL/GenBank/DDBJ databases">
        <title>Fibrella sp. HMF5036 genome sequencing and assembly.</title>
        <authorList>
            <person name="Kang H."/>
            <person name="Kim H."/>
            <person name="Bae S."/>
            <person name="Joh K."/>
        </authorList>
    </citation>
    <scope>NUCLEOTIDE SEQUENCE [LARGE SCALE GENOMIC DNA]</scope>
    <source>
        <strain evidence="18 19">HMF5036</strain>
    </source>
</reference>
<dbReference type="Pfam" id="PF07730">
    <property type="entry name" value="HisKA_3"/>
    <property type="match status" value="1"/>
</dbReference>
<feature type="transmembrane region" description="Helical" evidence="16">
    <location>
        <begin position="457"/>
        <end position="476"/>
    </location>
</feature>
<comment type="caution">
    <text evidence="18">The sequence shown here is derived from an EMBL/GenBank/DDBJ whole genome shotgun (WGS) entry which is preliminary data.</text>
</comment>
<dbReference type="PRINTS" id="PR00344">
    <property type="entry name" value="BCTRLSENSOR"/>
</dbReference>
<evidence type="ECO:0000256" key="8">
    <source>
        <dbReference type="ARBA" id="ARBA00022679"/>
    </source>
</evidence>
<sequence>MHCFWRYTLLLWLGTTTLKAQSYQTPLFNFDRGAERSYVDSLLQLSRQQVRLIGQLPATPTADTARMEWLHFMATVYHNSYSRRDSSRLVANQLAQLAQRKHNIKYQLKALQLLERYHRSAGDKFAEAIRLNFQMLALIEANPPLASMYTWRIYRNLGKINTSLDQRADAITYLLKSLAWFGKDPRGEQNQLADLHQSLANVYLKDNRLAEAETHFIESLQHVDSQHGNLSSLAYLSNDMGRLYLAQHKPAVALQHLEKAIAYWGQLNSPMPQSDALADIAQAYVALGKPDEAIAHAKQALAQNRVVFAVRLTALNTLVAAYGQQHDWKNALDAQTLYLALKADEQQAQNRSDVLRQHAVFERERLETKYRHERQLQEQRYQTLAREADIDRLNNALETTALQQQSQTNALWFRLEKEALKTAATQKQLAQQATIKQLTVSELSTRLATRKRIQDQLFTGLIIISGLGVLLVYYSLRLRRSNRALRAKNADIEAALIKGQRLERKRVATELHDRVSSLLGATKMTIQTIDADTLPPQAKKLYENSLFLLDDAAKQVRQLSHNLLPKQLLEQGLVQAINDLVARLNLADQTEFSFTYPSANRLPLSETAEFNLYVICLELCTNIIRHAQASHARIELTQQERGLQLVLHDNGVGITDGSVAGMGLSNIRERAQQLGGHFHLESILGAGTQTTILVPLG</sequence>
<keyword evidence="16" id="KW-0812">Transmembrane</keyword>
<evidence type="ECO:0000256" key="15">
    <source>
        <dbReference type="ARBA" id="ARBA00030800"/>
    </source>
</evidence>
<evidence type="ECO:0000256" key="1">
    <source>
        <dbReference type="ARBA" id="ARBA00000085"/>
    </source>
</evidence>
<dbReference type="CDD" id="cd16917">
    <property type="entry name" value="HATPase_UhpB-NarQ-NarX-like"/>
    <property type="match status" value="1"/>
</dbReference>
<dbReference type="GO" id="GO:0051539">
    <property type="term" value="F:4 iron, 4 sulfur cluster binding"/>
    <property type="evidence" value="ECO:0007669"/>
    <property type="project" value="UniProtKB-KW"/>
</dbReference>
<dbReference type="InterPro" id="IPR011712">
    <property type="entry name" value="Sig_transdc_His_kin_sub3_dim/P"/>
</dbReference>
<dbReference type="SMART" id="SM00387">
    <property type="entry name" value="HATPase_c"/>
    <property type="match status" value="1"/>
</dbReference>
<dbReference type="AlphaFoldDB" id="A0A939JZ05"/>
<evidence type="ECO:0000313" key="19">
    <source>
        <dbReference type="Proteomes" id="UP000664795"/>
    </source>
</evidence>
<dbReference type="RefSeq" id="WP_207338518.1">
    <property type="nucleotide sequence ID" value="NZ_JAFMYU010000033.1"/>
</dbReference>
<dbReference type="Gene3D" id="1.20.5.1930">
    <property type="match status" value="1"/>
</dbReference>
<protein>
    <recommendedName>
        <fullName evidence="5">Oxygen sensor histidine kinase NreB</fullName>
        <ecNumber evidence="4">2.7.13.3</ecNumber>
    </recommendedName>
    <alternativeName>
        <fullName evidence="15">Nitrogen regulation protein B</fullName>
    </alternativeName>
</protein>
<keyword evidence="16" id="KW-1133">Transmembrane helix</keyword>
<evidence type="ECO:0000256" key="3">
    <source>
        <dbReference type="ARBA" id="ARBA00004496"/>
    </source>
</evidence>
<dbReference type="GO" id="GO:0046872">
    <property type="term" value="F:metal ion binding"/>
    <property type="evidence" value="ECO:0007669"/>
    <property type="project" value="UniProtKB-KW"/>
</dbReference>
<dbReference type="Pfam" id="PF02518">
    <property type="entry name" value="HATPase_c"/>
    <property type="match status" value="1"/>
</dbReference>
<evidence type="ECO:0000256" key="12">
    <source>
        <dbReference type="ARBA" id="ARBA00023012"/>
    </source>
</evidence>
<feature type="domain" description="Histidine kinase" evidence="17">
    <location>
        <begin position="506"/>
        <end position="697"/>
    </location>
</feature>
<evidence type="ECO:0000313" key="18">
    <source>
        <dbReference type="EMBL" id="MBO0934552.1"/>
    </source>
</evidence>
<dbReference type="PROSITE" id="PS50109">
    <property type="entry name" value="HIS_KIN"/>
    <property type="match status" value="1"/>
</dbReference>
<evidence type="ECO:0000256" key="16">
    <source>
        <dbReference type="SAM" id="Phobius"/>
    </source>
</evidence>
<organism evidence="18 19">
    <name type="scientific">Fibrella aquatilis</name>
    <dbReference type="NCBI Taxonomy" id="2817059"/>
    <lineage>
        <taxon>Bacteria</taxon>
        <taxon>Pseudomonadati</taxon>
        <taxon>Bacteroidota</taxon>
        <taxon>Cytophagia</taxon>
        <taxon>Cytophagales</taxon>
        <taxon>Spirosomataceae</taxon>
        <taxon>Fibrella</taxon>
    </lineage>
</organism>
<keyword evidence="12" id="KW-0902">Two-component regulatory system</keyword>
<evidence type="ECO:0000256" key="11">
    <source>
        <dbReference type="ARBA" id="ARBA00023004"/>
    </source>
</evidence>
<evidence type="ECO:0000256" key="10">
    <source>
        <dbReference type="ARBA" id="ARBA00022777"/>
    </source>
</evidence>
<keyword evidence="11" id="KW-0408">Iron</keyword>
<keyword evidence="10 18" id="KW-0418">Kinase</keyword>
<gene>
    <name evidence="18" type="ORF">J2I48_26310</name>
</gene>
<dbReference type="Pfam" id="PF13424">
    <property type="entry name" value="TPR_12"/>
    <property type="match status" value="1"/>
</dbReference>
<dbReference type="SUPFAM" id="SSF55874">
    <property type="entry name" value="ATPase domain of HSP90 chaperone/DNA topoisomerase II/histidine kinase"/>
    <property type="match status" value="1"/>
</dbReference>
<keyword evidence="16" id="KW-0472">Membrane</keyword>
<keyword evidence="19" id="KW-1185">Reference proteome</keyword>
<dbReference type="GO" id="GO:0000155">
    <property type="term" value="F:phosphorelay sensor kinase activity"/>
    <property type="evidence" value="ECO:0007669"/>
    <property type="project" value="InterPro"/>
</dbReference>
<evidence type="ECO:0000256" key="2">
    <source>
        <dbReference type="ARBA" id="ARBA00001966"/>
    </source>
</evidence>
<dbReference type="InterPro" id="IPR019734">
    <property type="entry name" value="TPR_rpt"/>
</dbReference>
<dbReference type="PANTHER" id="PTHR24421">
    <property type="entry name" value="NITRATE/NITRITE SENSOR PROTEIN NARX-RELATED"/>
    <property type="match status" value="1"/>
</dbReference>
<evidence type="ECO:0000256" key="13">
    <source>
        <dbReference type="ARBA" id="ARBA00023014"/>
    </source>
</evidence>
<dbReference type="GO" id="GO:0005737">
    <property type="term" value="C:cytoplasm"/>
    <property type="evidence" value="ECO:0007669"/>
    <property type="project" value="UniProtKB-SubCell"/>
</dbReference>
<dbReference type="InterPro" id="IPR003594">
    <property type="entry name" value="HATPase_dom"/>
</dbReference>
<evidence type="ECO:0000259" key="17">
    <source>
        <dbReference type="PROSITE" id="PS50109"/>
    </source>
</evidence>
<dbReference type="Gene3D" id="3.30.565.10">
    <property type="entry name" value="Histidine kinase-like ATPase, C-terminal domain"/>
    <property type="match status" value="1"/>
</dbReference>
<keyword evidence="9" id="KW-0479">Metal-binding</keyword>
<keyword evidence="8" id="KW-0808">Transferase</keyword>
<name>A0A939JZ05_9BACT</name>
<dbReference type="InterPro" id="IPR036890">
    <property type="entry name" value="HATPase_C_sf"/>
</dbReference>
<evidence type="ECO:0000256" key="4">
    <source>
        <dbReference type="ARBA" id="ARBA00012438"/>
    </source>
</evidence>
<keyword evidence="7" id="KW-0963">Cytoplasm</keyword>
<evidence type="ECO:0000256" key="14">
    <source>
        <dbReference type="ARBA" id="ARBA00024827"/>
    </source>
</evidence>
<keyword evidence="13" id="KW-0411">Iron-sulfur</keyword>
<dbReference type="Gene3D" id="1.25.40.10">
    <property type="entry name" value="Tetratricopeptide repeat domain"/>
    <property type="match status" value="2"/>
</dbReference>
<evidence type="ECO:0000256" key="7">
    <source>
        <dbReference type="ARBA" id="ARBA00022490"/>
    </source>
</evidence>